<dbReference type="Proteomes" id="UP000030699">
    <property type="component" value="Unassembled WGS sequence"/>
</dbReference>
<protein>
    <submittedName>
        <fullName evidence="1">Uncharacterized protein</fullName>
    </submittedName>
</protein>
<proteinExistence type="predicted"/>
<dbReference type="EMBL" id="KI925480">
    <property type="protein sequence ID" value="ETW51664.1"/>
    <property type="molecule type" value="Genomic_DNA"/>
</dbReference>
<sequence>MYKDNYLMLRGKHFSILVYKSTFHFYIPHCIKNESDIKYFSFYMILNEKKLKKYILLFIKTLQIHKYYNNYEFVFFKCMLR</sequence>
<evidence type="ECO:0000313" key="1">
    <source>
        <dbReference type="EMBL" id="ETW51664.1"/>
    </source>
</evidence>
<accession>A0A024WWM3</accession>
<reference evidence="1 2" key="1">
    <citation type="submission" date="2013-02" db="EMBL/GenBank/DDBJ databases">
        <title>The Genome Annotation of Plasmodium falciparum MaliPS096_E11.</title>
        <authorList>
            <consortium name="The Broad Institute Genome Sequencing Platform"/>
            <consortium name="The Broad Institute Genome Sequencing Center for Infectious Disease"/>
            <person name="Neafsey D."/>
            <person name="Hoffman S."/>
            <person name="Volkman S."/>
            <person name="Rosenthal P."/>
            <person name="Walker B."/>
            <person name="Young S.K."/>
            <person name="Zeng Q."/>
            <person name="Gargeya S."/>
            <person name="Fitzgerald M."/>
            <person name="Haas B."/>
            <person name="Abouelleil A."/>
            <person name="Allen A.W."/>
            <person name="Alvarado L."/>
            <person name="Arachchi H.M."/>
            <person name="Berlin A.M."/>
            <person name="Chapman S.B."/>
            <person name="Gainer-Dewar J."/>
            <person name="Goldberg J."/>
            <person name="Griggs A."/>
            <person name="Gujja S."/>
            <person name="Hansen M."/>
            <person name="Howarth C."/>
            <person name="Imamovic A."/>
            <person name="Ireland A."/>
            <person name="Larimer J."/>
            <person name="McCowan C."/>
            <person name="Murphy C."/>
            <person name="Pearson M."/>
            <person name="Poon T.W."/>
            <person name="Priest M."/>
            <person name="Roberts A."/>
            <person name="Saif S."/>
            <person name="Shea T."/>
            <person name="Sisk P."/>
            <person name="Sykes S."/>
            <person name="Wortman J."/>
            <person name="Nusbaum C."/>
            <person name="Birren B."/>
        </authorList>
    </citation>
    <scope>NUCLEOTIDE SEQUENCE [LARGE SCALE GENOMIC DNA]</scope>
    <source>
        <strain evidence="1 2">MaliPS096_E11</strain>
    </source>
</reference>
<gene>
    <name evidence="1" type="ORF">PFMALIP_00244</name>
</gene>
<dbReference type="AlphaFoldDB" id="A0A024WWM3"/>
<reference evidence="1 2" key="2">
    <citation type="submission" date="2013-02" db="EMBL/GenBank/DDBJ databases">
        <title>The Genome Sequence of Plasmodium falciparum MaliPS096_E11.</title>
        <authorList>
            <consortium name="The Broad Institute Genome Sequencing Platform"/>
            <consortium name="The Broad Institute Genome Sequencing Center for Infectious Disease"/>
            <person name="Neafsey D."/>
            <person name="Cheeseman I."/>
            <person name="Volkman S."/>
            <person name="Adams J."/>
            <person name="Walker B."/>
            <person name="Young S.K."/>
            <person name="Zeng Q."/>
            <person name="Gargeya S."/>
            <person name="Fitzgerald M."/>
            <person name="Haas B."/>
            <person name="Abouelleil A."/>
            <person name="Alvarado L."/>
            <person name="Arachchi H.M."/>
            <person name="Berlin A.M."/>
            <person name="Chapman S.B."/>
            <person name="Dewar J."/>
            <person name="Goldberg J."/>
            <person name="Griggs A."/>
            <person name="Gujja S."/>
            <person name="Hansen M."/>
            <person name="Howarth C."/>
            <person name="Imamovic A."/>
            <person name="Larimer J."/>
            <person name="McCowan C."/>
            <person name="Murphy C."/>
            <person name="Neiman D."/>
            <person name="Pearson M."/>
            <person name="Priest M."/>
            <person name="Roberts A."/>
            <person name="Saif S."/>
            <person name="Shea T."/>
            <person name="Sisk P."/>
            <person name="Sykes S."/>
            <person name="Wortman J."/>
            <person name="Nusbaum C."/>
            <person name="Birren B."/>
        </authorList>
    </citation>
    <scope>NUCLEOTIDE SEQUENCE [LARGE SCALE GENOMIC DNA]</scope>
    <source>
        <strain evidence="1 2">MaliPS096_E11</strain>
    </source>
</reference>
<evidence type="ECO:0000313" key="2">
    <source>
        <dbReference type="Proteomes" id="UP000030699"/>
    </source>
</evidence>
<name>A0A024WWM3_PLAFA</name>
<organism evidence="1 2">
    <name type="scientific">Plasmodium falciparum MaliPS096_E11</name>
    <dbReference type="NCBI Taxonomy" id="1036727"/>
    <lineage>
        <taxon>Eukaryota</taxon>
        <taxon>Sar</taxon>
        <taxon>Alveolata</taxon>
        <taxon>Apicomplexa</taxon>
        <taxon>Aconoidasida</taxon>
        <taxon>Haemosporida</taxon>
        <taxon>Plasmodiidae</taxon>
        <taxon>Plasmodium</taxon>
        <taxon>Plasmodium (Laverania)</taxon>
    </lineage>
</organism>